<comment type="caution">
    <text evidence="2">The sequence shown here is derived from an EMBL/GenBank/DDBJ whole genome shotgun (WGS) entry which is preliminary data.</text>
</comment>
<evidence type="ECO:0000313" key="2">
    <source>
        <dbReference type="EMBL" id="NYE50712.1"/>
    </source>
</evidence>
<dbReference type="AlphaFoldDB" id="A0A852U5D2"/>
<dbReference type="InterPro" id="IPR010179">
    <property type="entry name" value="CRISPR-assoc_prot_Cse3"/>
</dbReference>
<dbReference type="SUPFAM" id="SSF117987">
    <property type="entry name" value="CRISPR-associated protein"/>
    <property type="match status" value="2"/>
</dbReference>
<dbReference type="CDD" id="cd09727">
    <property type="entry name" value="Cas6_I-E"/>
    <property type="match status" value="1"/>
</dbReference>
<feature type="region of interest" description="Disordered" evidence="1">
    <location>
        <begin position="154"/>
        <end position="180"/>
    </location>
</feature>
<proteinExistence type="predicted"/>
<reference evidence="2 3" key="1">
    <citation type="submission" date="2020-07" db="EMBL/GenBank/DDBJ databases">
        <title>Sequencing the genomes of 1000 actinobacteria strains.</title>
        <authorList>
            <person name="Klenk H.-P."/>
        </authorList>
    </citation>
    <scope>NUCLEOTIDE SEQUENCE [LARGE SCALE GENOMIC DNA]</scope>
    <source>
        <strain evidence="2 3">CXB654</strain>
    </source>
</reference>
<accession>A0A852U5D2</accession>
<evidence type="ECO:0000313" key="3">
    <source>
        <dbReference type="Proteomes" id="UP000589036"/>
    </source>
</evidence>
<sequence length="241" mass="26783">MFLSRIPVNVMSRTFRRDHADVHEMHRTLMSAFAEVTDGKAAARRHNGLLWRLEGDGRVRVLLVQSRERPDWTRLPEGYAASRVQVKCLQPVLAAIRPGRRLAFRLVANPTRSTPPVGDEPGNRKRGKREPIHEPEQQIEWLIRQGERHGFAVPAAPDGAPEVVASSTPSRIGRRLDDRPDARPDARLKISVLPVAYDGRLIVTDPDAFTAALKEGLGRAKAYGCGLLSLAPDRHPARQSG</sequence>
<name>A0A852U5D2_9ACTN</name>
<dbReference type="EMBL" id="JACCCC010000001">
    <property type="protein sequence ID" value="NYE50712.1"/>
    <property type="molecule type" value="Genomic_DNA"/>
</dbReference>
<evidence type="ECO:0000256" key="1">
    <source>
        <dbReference type="SAM" id="MobiDB-lite"/>
    </source>
</evidence>
<gene>
    <name evidence="2" type="ORF">HDA32_005832</name>
</gene>
<dbReference type="Pfam" id="PF08798">
    <property type="entry name" value="CRISPR_assoc"/>
    <property type="match status" value="1"/>
</dbReference>
<feature type="region of interest" description="Disordered" evidence="1">
    <location>
        <begin position="108"/>
        <end position="135"/>
    </location>
</feature>
<organism evidence="2 3">
    <name type="scientific">Spinactinospora alkalitolerans</name>
    <dbReference type="NCBI Taxonomy" id="687207"/>
    <lineage>
        <taxon>Bacteria</taxon>
        <taxon>Bacillati</taxon>
        <taxon>Actinomycetota</taxon>
        <taxon>Actinomycetes</taxon>
        <taxon>Streptosporangiales</taxon>
        <taxon>Nocardiopsidaceae</taxon>
        <taxon>Spinactinospora</taxon>
    </lineage>
</organism>
<dbReference type="Proteomes" id="UP000589036">
    <property type="component" value="Unassembled WGS sequence"/>
</dbReference>
<dbReference type="Gene3D" id="3.30.70.1210">
    <property type="entry name" value="Crispr-associated protein, domain 2"/>
    <property type="match status" value="1"/>
</dbReference>
<dbReference type="SMART" id="SM01101">
    <property type="entry name" value="CRISPR_assoc"/>
    <property type="match status" value="1"/>
</dbReference>
<protein>
    <submittedName>
        <fullName evidence="2">CRISPR system Cascade subunit CasE</fullName>
    </submittedName>
</protein>
<dbReference type="RefSeq" id="WP_179646155.1">
    <property type="nucleotide sequence ID" value="NZ_BAAAYY010000045.1"/>
</dbReference>
<keyword evidence="3" id="KW-1185">Reference proteome</keyword>
<dbReference type="NCBIfam" id="TIGR01907">
    <property type="entry name" value="casE_Cse3"/>
    <property type="match status" value="1"/>
</dbReference>
<dbReference type="Gene3D" id="3.30.70.1200">
    <property type="entry name" value="Crispr-associated protein, domain 1"/>
    <property type="match status" value="1"/>
</dbReference>